<dbReference type="PROSITE" id="PS50109">
    <property type="entry name" value="HIS_KIN"/>
    <property type="match status" value="1"/>
</dbReference>
<dbReference type="Gene3D" id="1.10.287.130">
    <property type="match status" value="1"/>
</dbReference>
<name>A0A6J4PPG9_9ACTN</name>
<feature type="transmembrane region" description="Helical" evidence="11">
    <location>
        <begin position="26"/>
        <end position="49"/>
    </location>
</feature>
<dbReference type="InterPro" id="IPR003660">
    <property type="entry name" value="HAMP_dom"/>
</dbReference>
<dbReference type="SMART" id="SM00387">
    <property type="entry name" value="HATPase_c"/>
    <property type="match status" value="1"/>
</dbReference>
<accession>A0A6J4PPG9</accession>
<dbReference type="PANTHER" id="PTHR45436:SF5">
    <property type="entry name" value="SENSOR HISTIDINE KINASE TRCS"/>
    <property type="match status" value="1"/>
</dbReference>
<keyword evidence="8 11" id="KW-1133">Transmembrane helix</keyword>
<keyword evidence="7 14" id="KW-0418">Kinase</keyword>
<dbReference type="InterPro" id="IPR036097">
    <property type="entry name" value="HisK_dim/P_sf"/>
</dbReference>
<dbReference type="Gene3D" id="6.10.340.10">
    <property type="match status" value="1"/>
</dbReference>
<evidence type="ECO:0000256" key="3">
    <source>
        <dbReference type="ARBA" id="ARBA00012438"/>
    </source>
</evidence>
<dbReference type="PROSITE" id="PS50885">
    <property type="entry name" value="HAMP"/>
    <property type="match status" value="1"/>
</dbReference>
<dbReference type="CDD" id="cd00082">
    <property type="entry name" value="HisKA"/>
    <property type="match status" value="1"/>
</dbReference>
<comment type="subcellular location">
    <subcellularLocation>
        <location evidence="2">Cell membrane</location>
    </subcellularLocation>
</comment>
<feature type="domain" description="Histidine kinase" evidence="12">
    <location>
        <begin position="256"/>
        <end position="468"/>
    </location>
</feature>
<keyword evidence="6 11" id="KW-0812">Transmembrane</keyword>
<evidence type="ECO:0000256" key="4">
    <source>
        <dbReference type="ARBA" id="ARBA00022553"/>
    </source>
</evidence>
<sequence length="469" mass="48879">MTPSGAVAGWSSPTGWLARLSLRVRLMVIGVTGVAVALAAGGIGLYAVLTVTVNRTLDNEALASAREVATMVDQGRLPSPVPVSGAQLIQVVDSRGRVVGGSISADRLTPLLRPGELAQALSGSAVVVSGARAGLSGPLRVKAVSAGPANQRVSVIVAVQFGEVLTSRAALRNGLLISIPLLVLALALIAWRVIGWTLRPVEELRMEAERISGRDRAERLGVPRAADEIRALAVTLNGMLDRLAAARGRQQSFVADAAHELRSPLTSIRTQLEVADRLGDGGSLPADLTADIERLSALVEDLLLLARADAESRGATNPTIFDAKEMLAELQAGCRNARVPVTVEPGPAVPVRADEGELRRAVGNLVDNSVRHARTGVWLSAQAMDGSVLLSVGDDGPGIAEADRERVFDRFTRLDNARDRDSGGTGLGLAIVRELVSRAGGTVGFDAVPDSDGGACHLVAQIRLPAPPA</sequence>
<dbReference type="InterPro" id="IPR036890">
    <property type="entry name" value="HATPase_C_sf"/>
</dbReference>
<dbReference type="AlphaFoldDB" id="A0A6J4PPG9"/>
<dbReference type="InterPro" id="IPR003594">
    <property type="entry name" value="HATPase_dom"/>
</dbReference>
<evidence type="ECO:0000256" key="1">
    <source>
        <dbReference type="ARBA" id="ARBA00000085"/>
    </source>
</evidence>
<keyword evidence="5" id="KW-0808">Transferase</keyword>
<evidence type="ECO:0000256" key="9">
    <source>
        <dbReference type="ARBA" id="ARBA00023012"/>
    </source>
</evidence>
<dbReference type="PRINTS" id="PR00344">
    <property type="entry name" value="BCTRLSENSOR"/>
</dbReference>
<dbReference type="PANTHER" id="PTHR45436">
    <property type="entry name" value="SENSOR HISTIDINE KINASE YKOH"/>
    <property type="match status" value="1"/>
</dbReference>
<dbReference type="CDD" id="cd06225">
    <property type="entry name" value="HAMP"/>
    <property type="match status" value="1"/>
</dbReference>
<dbReference type="SUPFAM" id="SSF158472">
    <property type="entry name" value="HAMP domain-like"/>
    <property type="match status" value="1"/>
</dbReference>
<evidence type="ECO:0000256" key="8">
    <source>
        <dbReference type="ARBA" id="ARBA00022989"/>
    </source>
</evidence>
<dbReference type="EC" id="2.7.13.3" evidence="3"/>
<dbReference type="Gene3D" id="3.30.565.10">
    <property type="entry name" value="Histidine kinase-like ATPase, C-terminal domain"/>
    <property type="match status" value="1"/>
</dbReference>
<evidence type="ECO:0000256" key="11">
    <source>
        <dbReference type="SAM" id="Phobius"/>
    </source>
</evidence>
<dbReference type="Pfam" id="PF00512">
    <property type="entry name" value="HisKA"/>
    <property type="match status" value="1"/>
</dbReference>
<keyword evidence="4" id="KW-0597">Phosphoprotein</keyword>
<feature type="domain" description="HAMP" evidence="13">
    <location>
        <begin position="195"/>
        <end position="248"/>
    </location>
</feature>
<dbReference type="InterPro" id="IPR005467">
    <property type="entry name" value="His_kinase_dom"/>
</dbReference>
<gene>
    <name evidence="14" type="ORF">AVDCRST_MAG75-3098</name>
</gene>
<evidence type="ECO:0000259" key="13">
    <source>
        <dbReference type="PROSITE" id="PS50885"/>
    </source>
</evidence>
<dbReference type="EMBL" id="CADCUO010000221">
    <property type="protein sequence ID" value="CAA9415840.1"/>
    <property type="molecule type" value="Genomic_DNA"/>
</dbReference>
<keyword evidence="10 11" id="KW-0472">Membrane</keyword>
<proteinExistence type="predicted"/>
<dbReference type="Pfam" id="PF02518">
    <property type="entry name" value="HATPase_c"/>
    <property type="match status" value="1"/>
</dbReference>
<dbReference type="SMART" id="SM00304">
    <property type="entry name" value="HAMP"/>
    <property type="match status" value="1"/>
</dbReference>
<dbReference type="InterPro" id="IPR004358">
    <property type="entry name" value="Sig_transdc_His_kin-like_C"/>
</dbReference>
<dbReference type="SUPFAM" id="SSF55874">
    <property type="entry name" value="ATPase domain of HSP90 chaperone/DNA topoisomerase II/histidine kinase"/>
    <property type="match status" value="1"/>
</dbReference>
<dbReference type="GO" id="GO:0000155">
    <property type="term" value="F:phosphorelay sensor kinase activity"/>
    <property type="evidence" value="ECO:0007669"/>
    <property type="project" value="InterPro"/>
</dbReference>
<dbReference type="SUPFAM" id="SSF47384">
    <property type="entry name" value="Homodimeric domain of signal transducing histidine kinase"/>
    <property type="match status" value="1"/>
</dbReference>
<evidence type="ECO:0000313" key="14">
    <source>
        <dbReference type="EMBL" id="CAA9415840.1"/>
    </source>
</evidence>
<organism evidence="14">
    <name type="scientific">uncultured Propionibacteriaceae bacterium</name>
    <dbReference type="NCBI Taxonomy" id="257457"/>
    <lineage>
        <taxon>Bacteria</taxon>
        <taxon>Bacillati</taxon>
        <taxon>Actinomycetota</taxon>
        <taxon>Actinomycetes</taxon>
        <taxon>Propionibacteriales</taxon>
        <taxon>Propionibacteriaceae</taxon>
        <taxon>environmental samples</taxon>
    </lineage>
</organism>
<dbReference type="InterPro" id="IPR050428">
    <property type="entry name" value="TCS_sensor_his_kinase"/>
</dbReference>
<dbReference type="SMART" id="SM00388">
    <property type="entry name" value="HisKA"/>
    <property type="match status" value="1"/>
</dbReference>
<evidence type="ECO:0000256" key="7">
    <source>
        <dbReference type="ARBA" id="ARBA00022777"/>
    </source>
</evidence>
<reference evidence="14" key="1">
    <citation type="submission" date="2020-02" db="EMBL/GenBank/DDBJ databases">
        <authorList>
            <person name="Meier V. D."/>
        </authorList>
    </citation>
    <scope>NUCLEOTIDE SEQUENCE</scope>
    <source>
        <strain evidence="14">AVDCRST_MAG75</strain>
    </source>
</reference>
<evidence type="ECO:0000256" key="5">
    <source>
        <dbReference type="ARBA" id="ARBA00022679"/>
    </source>
</evidence>
<dbReference type="InterPro" id="IPR003661">
    <property type="entry name" value="HisK_dim/P_dom"/>
</dbReference>
<dbReference type="GO" id="GO:0005886">
    <property type="term" value="C:plasma membrane"/>
    <property type="evidence" value="ECO:0007669"/>
    <property type="project" value="UniProtKB-SubCell"/>
</dbReference>
<evidence type="ECO:0000259" key="12">
    <source>
        <dbReference type="PROSITE" id="PS50109"/>
    </source>
</evidence>
<evidence type="ECO:0000256" key="2">
    <source>
        <dbReference type="ARBA" id="ARBA00004236"/>
    </source>
</evidence>
<feature type="transmembrane region" description="Helical" evidence="11">
    <location>
        <begin position="175"/>
        <end position="194"/>
    </location>
</feature>
<dbReference type="Pfam" id="PF00672">
    <property type="entry name" value="HAMP"/>
    <property type="match status" value="1"/>
</dbReference>
<comment type="catalytic activity">
    <reaction evidence="1">
        <text>ATP + protein L-histidine = ADP + protein N-phospho-L-histidine.</text>
        <dbReference type="EC" id="2.7.13.3"/>
    </reaction>
</comment>
<protein>
    <recommendedName>
        <fullName evidence="3">histidine kinase</fullName>
        <ecNumber evidence="3">2.7.13.3</ecNumber>
    </recommendedName>
</protein>
<evidence type="ECO:0000256" key="6">
    <source>
        <dbReference type="ARBA" id="ARBA00022692"/>
    </source>
</evidence>
<keyword evidence="9" id="KW-0902">Two-component regulatory system</keyword>
<evidence type="ECO:0000256" key="10">
    <source>
        <dbReference type="ARBA" id="ARBA00023136"/>
    </source>
</evidence>